<protein>
    <submittedName>
        <fullName evidence="2">Uncharacterized protein</fullName>
    </submittedName>
</protein>
<accession>A0A8S9WXF1</accession>
<comment type="caution">
    <text evidence="2">The sequence shown here is derived from an EMBL/GenBank/DDBJ whole genome shotgun (WGS) entry which is preliminary data.</text>
</comment>
<dbReference type="EMBL" id="WIXP02000012">
    <property type="protein sequence ID" value="KAF6201610.1"/>
    <property type="molecule type" value="Genomic_DNA"/>
</dbReference>
<evidence type="ECO:0000313" key="2">
    <source>
        <dbReference type="EMBL" id="KAF6201610.1"/>
    </source>
</evidence>
<dbReference type="AlphaFoldDB" id="A0A8S9WXF1"/>
<gene>
    <name evidence="2" type="ORF">GE061_004002</name>
</gene>
<feature type="compositionally biased region" description="Polar residues" evidence="1">
    <location>
        <begin position="24"/>
        <end position="34"/>
    </location>
</feature>
<name>A0A8S9WXF1_APOLU</name>
<dbReference type="Proteomes" id="UP000466442">
    <property type="component" value="Linkage Group LG12"/>
</dbReference>
<feature type="region of interest" description="Disordered" evidence="1">
    <location>
        <begin position="1"/>
        <end position="55"/>
    </location>
</feature>
<sequence>MAVLPTVRKPTRPLPPGSSKRPEATTQSKESATKQLPLPPRQIMSINTTMDPPRPPLPSLSFLIPAYKGNCTDCCIHGWHLPRTSSVATQMAPRTSSPTPPAYIPTPITNLRAASLK</sequence>
<evidence type="ECO:0000256" key="1">
    <source>
        <dbReference type="SAM" id="MobiDB-lite"/>
    </source>
</evidence>
<proteinExistence type="predicted"/>
<organism evidence="2 3">
    <name type="scientific">Apolygus lucorum</name>
    <name type="common">Small green plant bug</name>
    <name type="synonym">Lygocoris lucorum</name>
    <dbReference type="NCBI Taxonomy" id="248454"/>
    <lineage>
        <taxon>Eukaryota</taxon>
        <taxon>Metazoa</taxon>
        <taxon>Ecdysozoa</taxon>
        <taxon>Arthropoda</taxon>
        <taxon>Hexapoda</taxon>
        <taxon>Insecta</taxon>
        <taxon>Pterygota</taxon>
        <taxon>Neoptera</taxon>
        <taxon>Paraneoptera</taxon>
        <taxon>Hemiptera</taxon>
        <taxon>Heteroptera</taxon>
        <taxon>Panheteroptera</taxon>
        <taxon>Cimicomorpha</taxon>
        <taxon>Miridae</taxon>
        <taxon>Mirini</taxon>
        <taxon>Apolygus</taxon>
    </lineage>
</organism>
<evidence type="ECO:0000313" key="3">
    <source>
        <dbReference type="Proteomes" id="UP000466442"/>
    </source>
</evidence>
<keyword evidence="3" id="KW-1185">Reference proteome</keyword>
<reference evidence="2" key="1">
    <citation type="journal article" date="2021" name="Mol. Ecol. Resour.">
        <title>Apolygus lucorum genome provides insights into omnivorousness and mesophyll feeding.</title>
        <authorList>
            <person name="Liu Y."/>
            <person name="Liu H."/>
            <person name="Wang H."/>
            <person name="Huang T."/>
            <person name="Liu B."/>
            <person name="Yang B."/>
            <person name="Yin L."/>
            <person name="Li B."/>
            <person name="Zhang Y."/>
            <person name="Zhang S."/>
            <person name="Jiang F."/>
            <person name="Zhang X."/>
            <person name="Ren Y."/>
            <person name="Wang B."/>
            <person name="Wang S."/>
            <person name="Lu Y."/>
            <person name="Wu K."/>
            <person name="Fan W."/>
            <person name="Wang G."/>
        </authorList>
    </citation>
    <scope>NUCLEOTIDE SEQUENCE</scope>
    <source>
        <strain evidence="2">12Hb</strain>
    </source>
</reference>